<comment type="caution">
    <text evidence="2">The sequence shown here is derived from an EMBL/GenBank/DDBJ whole genome shotgun (WGS) entry which is preliminary data.</text>
</comment>
<evidence type="ECO:0000313" key="3">
    <source>
        <dbReference type="Proteomes" id="UP000271925"/>
    </source>
</evidence>
<keyword evidence="1" id="KW-0732">Signal</keyword>
<organism evidence="2 3">
    <name type="scientific">Larkinella rosea</name>
    <dbReference type="NCBI Taxonomy" id="2025312"/>
    <lineage>
        <taxon>Bacteria</taxon>
        <taxon>Pseudomonadati</taxon>
        <taxon>Bacteroidota</taxon>
        <taxon>Cytophagia</taxon>
        <taxon>Cytophagales</taxon>
        <taxon>Spirosomataceae</taxon>
        <taxon>Larkinella</taxon>
    </lineage>
</organism>
<dbReference type="Proteomes" id="UP000271925">
    <property type="component" value="Unassembled WGS sequence"/>
</dbReference>
<feature type="chain" id="PRO_5018098952" evidence="1">
    <location>
        <begin position="20"/>
        <end position="123"/>
    </location>
</feature>
<evidence type="ECO:0000313" key="2">
    <source>
        <dbReference type="EMBL" id="RRB01115.1"/>
    </source>
</evidence>
<accession>A0A3P1BJD0</accession>
<dbReference type="RefSeq" id="WP_124877577.1">
    <property type="nucleotide sequence ID" value="NZ_RQJO01000010.1"/>
</dbReference>
<sequence length="123" mass="13870">MRKILFVLLIILVSNCQSTNVYTIDDVGEIQRFSVKNRGRSLFDHPIKVSVEGKTDGGGYIYLTGAEQGILPPNQANFEVKIHKGRNKKTRDWSVTLPSNYALNFVYVPIDAKEGDLTVIVEW</sequence>
<keyword evidence="3" id="KW-1185">Reference proteome</keyword>
<name>A0A3P1BJD0_9BACT</name>
<proteinExistence type="predicted"/>
<dbReference type="OrthoDB" id="9896525at2"/>
<protein>
    <submittedName>
        <fullName evidence="2">Uncharacterized protein</fullName>
    </submittedName>
</protein>
<evidence type="ECO:0000256" key="1">
    <source>
        <dbReference type="SAM" id="SignalP"/>
    </source>
</evidence>
<dbReference type="AlphaFoldDB" id="A0A3P1BJD0"/>
<gene>
    <name evidence="2" type="ORF">EHT25_23360</name>
</gene>
<reference evidence="2 3" key="1">
    <citation type="submission" date="2018-11" db="EMBL/GenBank/DDBJ databases">
        <authorList>
            <person name="Zhou Z."/>
            <person name="Wang G."/>
        </authorList>
    </citation>
    <scope>NUCLEOTIDE SEQUENCE [LARGE SCALE GENOMIC DNA]</scope>
    <source>
        <strain evidence="2 3">KCTC52004</strain>
    </source>
</reference>
<feature type="signal peptide" evidence="1">
    <location>
        <begin position="1"/>
        <end position="19"/>
    </location>
</feature>
<dbReference type="EMBL" id="RQJO01000010">
    <property type="protein sequence ID" value="RRB01115.1"/>
    <property type="molecule type" value="Genomic_DNA"/>
</dbReference>